<evidence type="ECO:0000313" key="2">
    <source>
        <dbReference type="EMBL" id="ESK91804.1"/>
    </source>
</evidence>
<feature type="transmembrane region" description="Helical" evidence="1">
    <location>
        <begin position="99"/>
        <end position="119"/>
    </location>
</feature>
<evidence type="ECO:0000256" key="1">
    <source>
        <dbReference type="SAM" id="Phobius"/>
    </source>
</evidence>
<dbReference type="KEGG" id="mrr:Moror_10530"/>
<gene>
    <name evidence="2" type="ORF">Moror_10530</name>
</gene>
<keyword evidence="1" id="KW-0472">Membrane</keyword>
<dbReference type="HOGENOM" id="CLU_044614_3_1_1"/>
<dbReference type="AlphaFoldDB" id="V2YJD1"/>
<proteinExistence type="predicted"/>
<feature type="transmembrane region" description="Helical" evidence="1">
    <location>
        <begin position="131"/>
        <end position="149"/>
    </location>
</feature>
<sequence>MQGIPIDKAEFVGLWTESILYGMNAVLFSICVWVLVYYKKRTSSGLNIPLLVTAVILYLFCTIRIGIDLGRGIVAFFGTREPVGFYTDISNWSRVFREALYVTNSMVADFLVIYRLYVVWGYNRKITVGPILLLLGSSISGYITVWEISRAANGSIFEKQVSVWATALFSLSMATNIIVTSLIAGRIWYIGLRTSKNLGRQHGVKYSRAFVVIVESGALYSASLFILLILYSTNNHAQLILYNCTSQIVGIAPTLIIVRVGLGLSSQDNLATIATSRLRHRLTDSGNARNPEAVRSNTIPMQIHRVVEMTTDDDSLPHGSKNDFKAEPHIDDSVSRFATVSAPSVNWHILNFHQSTPSTTPCLLYFLFMPIQTFGFGCNPSAVHWVSRRIKPESGASG</sequence>
<reference evidence="2 3" key="1">
    <citation type="journal article" date="2014" name="BMC Genomics">
        <title>Genome and secretome analysis of the hemibiotrophic fungal pathogen, Moniliophthora roreri, which causes frosty pod rot disease of cacao: mechanisms of the biotrophic and necrotrophic phases.</title>
        <authorList>
            <person name="Meinhardt L.W."/>
            <person name="Costa G.G.L."/>
            <person name="Thomazella D.P.T."/>
            <person name="Teixeira P.J.P.L."/>
            <person name="Carazzolle M.F."/>
            <person name="Schuster S.C."/>
            <person name="Carlson J.E."/>
            <person name="Guiltinan M.J."/>
            <person name="Mieczkowski P."/>
            <person name="Farmer A."/>
            <person name="Ramaraj T."/>
            <person name="Crozier J."/>
            <person name="Davis R.E."/>
            <person name="Shao J."/>
            <person name="Melnick R.L."/>
            <person name="Pereira G.A.G."/>
            <person name="Bailey B.A."/>
        </authorList>
    </citation>
    <scope>NUCLEOTIDE SEQUENCE [LARGE SCALE GENOMIC DNA]</scope>
    <source>
        <strain evidence="2 3">MCA 2997</strain>
    </source>
</reference>
<organism evidence="2 3">
    <name type="scientific">Moniliophthora roreri (strain MCA 2997)</name>
    <name type="common">Cocoa frosty pod rot fungus</name>
    <name type="synonym">Crinipellis roreri</name>
    <dbReference type="NCBI Taxonomy" id="1381753"/>
    <lineage>
        <taxon>Eukaryota</taxon>
        <taxon>Fungi</taxon>
        <taxon>Dikarya</taxon>
        <taxon>Basidiomycota</taxon>
        <taxon>Agaricomycotina</taxon>
        <taxon>Agaricomycetes</taxon>
        <taxon>Agaricomycetidae</taxon>
        <taxon>Agaricales</taxon>
        <taxon>Marasmiineae</taxon>
        <taxon>Marasmiaceae</taxon>
        <taxon>Moniliophthora</taxon>
    </lineage>
</organism>
<feature type="transmembrane region" description="Helical" evidence="1">
    <location>
        <begin position="50"/>
        <end position="67"/>
    </location>
</feature>
<protein>
    <recommendedName>
        <fullName evidence="4">Integral membrane protein</fullName>
    </recommendedName>
</protein>
<accession>V2YJD1</accession>
<feature type="transmembrane region" description="Helical" evidence="1">
    <location>
        <begin position="19"/>
        <end position="38"/>
    </location>
</feature>
<evidence type="ECO:0008006" key="4">
    <source>
        <dbReference type="Google" id="ProtNLM"/>
    </source>
</evidence>
<keyword evidence="1" id="KW-0812">Transmembrane</keyword>
<feature type="transmembrane region" description="Helical" evidence="1">
    <location>
        <begin position="161"/>
        <end position="189"/>
    </location>
</feature>
<feature type="transmembrane region" description="Helical" evidence="1">
    <location>
        <begin position="210"/>
        <end position="233"/>
    </location>
</feature>
<keyword evidence="1" id="KW-1133">Transmembrane helix</keyword>
<keyword evidence="3" id="KW-1185">Reference proteome</keyword>
<evidence type="ECO:0000313" key="3">
    <source>
        <dbReference type="Proteomes" id="UP000017559"/>
    </source>
</evidence>
<dbReference type="EMBL" id="AWSO01000319">
    <property type="protein sequence ID" value="ESK91804.1"/>
    <property type="molecule type" value="Genomic_DNA"/>
</dbReference>
<name>V2YJD1_MONRO</name>
<comment type="caution">
    <text evidence="2">The sequence shown here is derived from an EMBL/GenBank/DDBJ whole genome shotgun (WGS) entry which is preliminary data.</text>
</comment>
<dbReference type="OrthoDB" id="2756618at2759"/>
<dbReference type="STRING" id="1381753.V2YJD1"/>
<dbReference type="Proteomes" id="UP000017559">
    <property type="component" value="Unassembled WGS sequence"/>
</dbReference>